<accession>A0ABU9HGN6</accession>
<dbReference type="EMBL" id="JBAKBA010000209">
    <property type="protein sequence ID" value="MEL0661067.1"/>
    <property type="molecule type" value="Genomic_DNA"/>
</dbReference>
<proteinExistence type="predicted"/>
<evidence type="ECO:0000313" key="1">
    <source>
        <dbReference type="EMBL" id="MEL0661067.1"/>
    </source>
</evidence>
<name>A0ABU9HGN6_9GAMM</name>
<dbReference type="Proteomes" id="UP001366060">
    <property type="component" value="Unassembled WGS sequence"/>
</dbReference>
<gene>
    <name evidence="1" type="ORF">V6255_18315</name>
</gene>
<sequence length="64" mass="6823">LALGLIEGLGSPGYVARDGIQAEEIVDYSIKPSPLESFTESLGLSIGERVSSLLNRSDTAMELR</sequence>
<organism evidence="1 2">
    <name type="scientific">Psychromonas arctica</name>
    <dbReference type="NCBI Taxonomy" id="168275"/>
    <lineage>
        <taxon>Bacteria</taxon>
        <taxon>Pseudomonadati</taxon>
        <taxon>Pseudomonadota</taxon>
        <taxon>Gammaproteobacteria</taxon>
        <taxon>Alteromonadales</taxon>
        <taxon>Psychromonadaceae</taxon>
        <taxon>Psychromonas</taxon>
    </lineage>
</organism>
<feature type="non-terminal residue" evidence="1">
    <location>
        <position position="1"/>
    </location>
</feature>
<reference evidence="1 2" key="1">
    <citation type="submission" date="2024-02" db="EMBL/GenBank/DDBJ databases">
        <title>Bacteria isolated from the canopy kelp, Nereocystis luetkeana.</title>
        <authorList>
            <person name="Pfister C.A."/>
            <person name="Younker I.T."/>
            <person name="Light S.H."/>
        </authorList>
    </citation>
    <scope>NUCLEOTIDE SEQUENCE [LARGE SCALE GENOMIC DNA]</scope>
    <source>
        <strain evidence="1 2">TI.2.07</strain>
    </source>
</reference>
<keyword evidence="2" id="KW-1185">Reference proteome</keyword>
<protein>
    <submittedName>
        <fullName evidence="1">S49 family peptidase</fullName>
    </submittedName>
</protein>
<comment type="caution">
    <text evidence="1">The sequence shown here is derived from an EMBL/GenBank/DDBJ whole genome shotgun (WGS) entry which is preliminary data.</text>
</comment>
<evidence type="ECO:0000313" key="2">
    <source>
        <dbReference type="Proteomes" id="UP001366060"/>
    </source>
</evidence>